<dbReference type="SUPFAM" id="SSF54523">
    <property type="entry name" value="Pili subunits"/>
    <property type="match status" value="1"/>
</dbReference>
<dbReference type="Gene3D" id="3.30.700.10">
    <property type="entry name" value="Glycoprotein, Type 4 Pilin"/>
    <property type="match status" value="1"/>
</dbReference>
<evidence type="ECO:0000259" key="1">
    <source>
        <dbReference type="Pfam" id="PF07596"/>
    </source>
</evidence>
<evidence type="ECO:0000313" key="2">
    <source>
        <dbReference type="EMBL" id="TWT83712.1"/>
    </source>
</evidence>
<dbReference type="InterPro" id="IPR045584">
    <property type="entry name" value="Pilin-like"/>
</dbReference>
<dbReference type="NCBIfam" id="TIGR04294">
    <property type="entry name" value="pre_pil_HX9DG"/>
    <property type="match status" value="1"/>
</dbReference>
<feature type="domain" description="DUF1559" evidence="1">
    <location>
        <begin position="31"/>
        <end position="391"/>
    </location>
</feature>
<dbReference type="Proteomes" id="UP000315010">
    <property type="component" value="Unassembled WGS sequence"/>
</dbReference>
<dbReference type="OrthoDB" id="261001at2"/>
<sequence>MIRRNAFTMIEICSVVAIIGILVGLLLPAVQSAREQARRTSCANNLMQIGLATHVYHTSFDQFPVQLSGTDGSTKAQQDNDRRLSFLVALLPMIDEQPRWEEIQQALPRDEMDSSMGYSYDMGYSMGYDDWSMDEYGTGGMDEASESDSMDADGEPKNWVAGGPEPFVYQYGPWHDVSTYRCPSDPGEGLPSIGRSNYAACFGDGMMAAETGPFKEVNGRFVYDPELAKQTNASMRGVFVPRVVTRLSDVSDGLSTTILLGEIATDLGDKDTRTMPIPGPLAGAGTPLRCHPTWARDTDKIDVERPRFWVNQFNNSKLLGSAGMRRGYRWADGMPLYTGFNTILPPNREITLEKDDDQSSGVLTASSRHQGGAHVCMVDGTIVFVTDSIDAGDTNQCTVFDGGSNPPGSKSPFGLWGALGTRFSGEWKAIGFETRSVQ</sequence>
<keyword evidence="3" id="KW-1185">Reference proteome</keyword>
<proteinExistence type="predicted"/>
<organism evidence="2 3">
    <name type="scientific">Novipirellula herctigrandis</name>
    <dbReference type="NCBI Taxonomy" id="2527986"/>
    <lineage>
        <taxon>Bacteria</taxon>
        <taxon>Pseudomonadati</taxon>
        <taxon>Planctomycetota</taxon>
        <taxon>Planctomycetia</taxon>
        <taxon>Pirellulales</taxon>
        <taxon>Pirellulaceae</taxon>
        <taxon>Novipirellula</taxon>
    </lineage>
</organism>
<reference evidence="2 3" key="1">
    <citation type="submission" date="2019-02" db="EMBL/GenBank/DDBJ databases">
        <title>Deep-cultivation of Planctomycetes and their phenomic and genomic characterization uncovers novel biology.</title>
        <authorList>
            <person name="Wiegand S."/>
            <person name="Jogler M."/>
            <person name="Boedeker C."/>
            <person name="Pinto D."/>
            <person name="Vollmers J."/>
            <person name="Rivas-Marin E."/>
            <person name="Kohn T."/>
            <person name="Peeters S.H."/>
            <person name="Heuer A."/>
            <person name="Rast P."/>
            <person name="Oberbeckmann S."/>
            <person name="Bunk B."/>
            <person name="Jeske O."/>
            <person name="Meyerdierks A."/>
            <person name="Storesund J.E."/>
            <person name="Kallscheuer N."/>
            <person name="Luecker S."/>
            <person name="Lage O.M."/>
            <person name="Pohl T."/>
            <person name="Merkel B.J."/>
            <person name="Hornburger P."/>
            <person name="Mueller R.-W."/>
            <person name="Bruemmer F."/>
            <person name="Labrenz M."/>
            <person name="Spormann A.M."/>
            <person name="Op Den Camp H."/>
            <person name="Overmann J."/>
            <person name="Amann R."/>
            <person name="Jetten M.S.M."/>
            <person name="Mascher T."/>
            <person name="Medema M.H."/>
            <person name="Devos D.P."/>
            <person name="Kaster A.-K."/>
            <person name="Ovreas L."/>
            <person name="Rohde M."/>
            <person name="Galperin M.Y."/>
            <person name="Jogler C."/>
        </authorList>
    </citation>
    <scope>NUCLEOTIDE SEQUENCE [LARGE SCALE GENOMIC DNA]</scope>
    <source>
        <strain evidence="2 3">CA13</strain>
    </source>
</reference>
<name>A0A5C5Z8S2_9BACT</name>
<evidence type="ECO:0000313" key="3">
    <source>
        <dbReference type="Proteomes" id="UP000315010"/>
    </source>
</evidence>
<dbReference type="Pfam" id="PF07596">
    <property type="entry name" value="SBP_bac_10"/>
    <property type="match status" value="1"/>
</dbReference>
<dbReference type="AlphaFoldDB" id="A0A5C5Z8S2"/>
<dbReference type="InterPro" id="IPR011453">
    <property type="entry name" value="DUF1559"/>
</dbReference>
<protein>
    <recommendedName>
        <fullName evidence="1">DUF1559 domain-containing protein</fullName>
    </recommendedName>
</protein>
<dbReference type="EMBL" id="SJPJ01000001">
    <property type="protein sequence ID" value="TWT83712.1"/>
    <property type="molecule type" value="Genomic_DNA"/>
</dbReference>
<dbReference type="InterPro" id="IPR027558">
    <property type="entry name" value="Pre_pil_HX9DG_C"/>
</dbReference>
<gene>
    <name evidence="2" type="ORF">CA13_51790</name>
</gene>
<dbReference type="PANTHER" id="PTHR30093">
    <property type="entry name" value="GENERAL SECRETION PATHWAY PROTEIN G"/>
    <property type="match status" value="1"/>
</dbReference>
<dbReference type="PANTHER" id="PTHR30093:SF2">
    <property type="entry name" value="TYPE II SECRETION SYSTEM PROTEIN H"/>
    <property type="match status" value="1"/>
</dbReference>
<accession>A0A5C5Z8S2</accession>
<comment type="caution">
    <text evidence="2">The sequence shown here is derived from an EMBL/GenBank/DDBJ whole genome shotgun (WGS) entry which is preliminary data.</text>
</comment>